<reference evidence="1 2" key="2">
    <citation type="journal article" date="2019" name="Int. J. Syst. Evol. Microbiol.">
        <title>Anaerobacillus isosaccharinicus sp. nov., an alkaliphilic bacterium which degrades isosaccharinic acid.</title>
        <authorList>
            <person name="Bassil N.M."/>
            <person name="Lloyd J.R."/>
        </authorList>
    </citation>
    <scope>NUCLEOTIDE SEQUENCE [LARGE SCALE GENOMIC DNA]</scope>
    <source>
        <strain evidence="1 2">NB2006</strain>
    </source>
</reference>
<organism evidence="1 2">
    <name type="scientific">Anaerobacillus isosaccharinicus</name>
    <dbReference type="NCBI Taxonomy" id="1532552"/>
    <lineage>
        <taxon>Bacteria</taxon>
        <taxon>Bacillati</taxon>
        <taxon>Bacillota</taxon>
        <taxon>Bacilli</taxon>
        <taxon>Bacillales</taxon>
        <taxon>Bacillaceae</taxon>
        <taxon>Anaerobacillus</taxon>
    </lineage>
</organism>
<gene>
    <name evidence="1" type="ORF">AWH56_005940</name>
</gene>
<evidence type="ECO:0000313" key="2">
    <source>
        <dbReference type="Proteomes" id="UP000180175"/>
    </source>
</evidence>
<reference evidence="1 2" key="1">
    <citation type="journal article" date="2017" name="Genome Announc.">
        <title>Draft Genome Sequences of Four Alkaliphilic Bacteria Belonging to the Anaerobacillus Genus.</title>
        <authorList>
            <person name="Bassil N.M."/>
            <person name="Lloyd J.R."/>
        </authorList>
    </citation>
    <scope>NUCLEOTIDE SEQUENCE [LARGE SCALE GENOMIC DNA]</scope>
    <source>
        <strain evidence="1 2">NB2006</strain>
    </source>
</reference>
<dbReference type="InterPro" id="IPR010461">
    <property type="entry name" value="ComK"/>
</dbReference>
<dbReference type="Pfam" id="PF06338">
    <property type="entry name" value="ComK"/>
    <property type="match status" value="1"/>
</dbReference>
<name>A0A7S7L9X3_9BACI</name>
<dbReference type="OrthoDB" id="2417337at2"/>
<dbReference type="GO" id="GO:0030420">
    <property type="term" value="P:establishment of competence for transformation"/>
    <property type="evidence" value="ECO:0007669"/>
    <property type="project" value="InterPro"/>
</dbReference>
<dbReference type="RefSeq" id="WP_083388611.1">
    <property type="nucleotide sequence ID" value="NZ_CP063356.2"/>
</dbReference>
<protein>
    <submittedName>
        <fullName evidence="1">Competence protein ComK</fullName>
    </submittedName>
</protein>
<keyword evidence="2" id="KW-1185">Reference proteome</keyword>
<dbReference type="AlphaFoldDB" id="A0A7S7L9X3"/>
<dbReference type="Proteomes" id="UP000180175">
    <property type="component" value="Chromosome"/>
</dbReference>
<sequence>MMAIVPYGLSIAIESDRFYIIKQLLQLIKLASLKGGSSNDGRPKAVGYQLVIRHKVAISIRSFEQTYAFPTHSPTQFNFNYPVDRDVLLPPCPLFSKEDGFFKKTTDQESGKRKFYQ</sequence>
<proteinExistence type="predicted"/>
<accession>A0A7S7L9X3</accession>
<evidence type="ECO:0000313" key="1">
    <source>
        <dbReference type="EMBL" id="QOY37178.1"/>
    </source>
</evidence>
<dbReference type="EMBL" id="CP063356">
    <property type="protein sequence ID" value="QOY37178.1"/>
    <property type="molecule type" value="Genomic_DNA"/>
</dbReference>
<dbReference type="KEGG" id="aia:AWH56_005940"/>